<evidence type="ECO:0000256" key="2">
    <source>
        <dbReference type="ARBA" id="ARBA00010072"/>
    </source>
</evidence>
<keyword evidence="7 9" id="KW-1133">Transmembrane helix</keyword>
<evidence type="ECO:0000256" key="3">
    <source>
        <dbReference type="ARBA" id="ARBA00022448"/>
    </source>
</evidence>
<dbReference type="InterPro" id="IPR010065">
    <property type="entry name" value="AA_ABC_transptr_permease_3TM"/>
</dbReference>
<name>A0A1I4QPB8_9HYPH</name>
<dbReference type="RefSeq" id="WP_101287613.1">
    <property type="nucleotide sequence ID" value="NZ_FOUQ01000001.1"/>
</dbReference>
<dbReference type="PANTHER" id="PTHR30133:SF2">
    <property type="entry name" value="ARGININE ABC TRANSPORTER PERMEASE PROTEIN ARTQ"/>
    <property type="match status" value="1"/>
</dbReference>
<evidence type="ECO:0000313" key="12">
    <source>
        <dbReference type="Proteomes" id="UP000233491"/>
    </source>
</evidence>
<dbReference type="Proteomes" id="UP000233491">
    <property type="component" value="Unassembled WGS sequence"/>
</dbReference>
<evidence type="ECO:0000259" key="10">
    <source>
        <dbReference type="PROSITE" id="PS50928"/>
    </source>
</evidence>
<organism evidence="11 12">
    <name type="scientific">Pleomorphomonas diazotrophica</name>
    <dbReference type="NCBI Taxonomy" id="1166257"/>
    <lineage>
        <taxon>Bacteria</taxon>
        <taxon>Pseudomonadati</taxon>
        <taxon>Pseudomonadota</taxon>
        <taxon>Alphaproteobacteria</taxon>
        <taxon>Hyphomicrobiales</taxon>
        <taxon>Pleomorphomonadaceae</taxon>
        <taxon>Pleomorphomonas</taxon>
    </lineage>
</organism>
<dbReference type="InterPro" id="IPR051613">
    <property type="entry name" value="ABC_transp_permease_HisMQ"/>
</dbReference>
<evidence type="ECO:0000256" key="4">
    <source>
        <dbReference type="ARBA" id="ARBA00022475"/>
    </source>
</evidence>
<feature type="transmembrane region" description="Helical" evidence="9">
    <location>
        <begin position="102"/>
        <end position="121"/>
    </location>
</feature>
<dbReference type="InterPro" id="IPR035906">
    <property type="entry name" value="MetI-like_sf"/>
</dbReference>
<dbReference type="OrthoDB" id="9815029at2"/>
<gene>
    <name evidence="11" type="ORF">CXZ10_03895</name>
</gene>
<dbReference type="EMBL" id="PJNW01000002">
    <property type="protein sequence ID" value="PKR90520.1"/>
    <property type="molecule type" value="Genomic_DNA"/>
</dbReference>
<comment type="similarity">
    <text evidence="2">Belongs to the binding-protein-dependent transport system permease family. HisMQ subfamily.</text>
</comment>
<keyword evidence="5" id="KW-0997">Cell inner membrane</keyword>
<evidence type="ECO:0000256" key="7">
    <source>
        <dbReference type="ARBA" id="ARBA00022989"/>
    </source>
</evidence>
<dbReference type="NCBIfam" id="TIGR01726">
    <property type="entry name" value="HEQRo_perm_3TM"/>
    <property type="match status" value="1"/>
</dbReference>
<keyword evidence="4" id="KW-1003">Cell membrane</keyword>
<feature type="transmembrane region" description="Helical" evidence="9">
    <location>
        <begin position="203"/>
        <end position="225"/>
    </location>
</feature>
<keyword evidence="6 9" id="KW-0812">Transmembrane</keyword>
<feature type="transmembrane region" description="Helical" evidence="9">
    <location>
        <begin position="20"/>
        <end position="45"/>
    </location>
</feature>
<comment type="subcellular location">
    <subcellularLocation>
        <location evidence="1">Cell inner membrane</location>
        <topology evidence="1">Multi-pass membrane protein</topology>
    </subcellularLocation>
    <subcellularLocation>
        <location evidence="9">Cell membrane</location>
        <topology evidence="9">Multi-pass membrane protein</topology>
    </subcellularLocation>
</comment>
<comment type="caution">
    <text evidence="11">The sequence shown here is derived from an EMBL/GenBank/DDBJ whole genome shotgun (WGS) entry which is preliminary data.</text>
</comment>
<dbReference type="AlphaFoldDB" id="A0A1I4QPB8"/>
<keyword evidence="8 9" id="KW-0472">Membrane</keyword>
<dbReference type="PANTHER" id="PTHR30133">
    <property type="entry name" value="CATIONIC AMINO ACID TRANSPORTER, MEMBRANE COMPONENT"/>
    <property type="match status" value="1"/>
</dbReference>
<dbReference type="SUPFAM" id="SSF161098">
    <property type="entry name" value="MetI-like"/>
    <property type="match status" value="1"/>
</dbReference>
<keyword evidence="12" id="KW-1185">Reference proteome</keyword>
<accession>A0A1I4QPB8</accession>
<evidence type="ECO:0000256" key="6">
    <source>
        <dbReference type="ARBA" id="ARBA00022692"/>
    </source>
</evidence>
<keyword evidence="3 9" id="KW-0813">Transport</keyword>
<evidence type="ECO:0000256" key="5">
    <source>
        <dbReference type="ARBA" id="ARBA00022519"/>
    </source>
</evidence>
<sequence length="237" mass="25703">MDGTLSLLSWGDAGWSDDLFWGIVTTLKVSVSAYLIALVFGAVCAAGKQSSWRAARIIAGVYTTVVRALPELLVILLLYFSIASGIERLVKGFGLAGDNFQVSPFWAAVVALAFVSGAFMAEVLRAAYLAVPLGQIEAGLALGMHRGLILVRIVAPQMIRHAIPGMGNLWLEMTKESAIISVLGAFNDLLYVGYRAAAGTRQYIFFYGITAVLFLMITAVSVWAISRIERRFSRGYR</sequence>
<feature type="transmembrane region" description="Helical" evidence="9">
    <location>
        <begin position="57"/>
        <end position="82"/>
    </location>
</feature>
<dbReference type="CDD" id="cd06261">
    <property type="entry name" value="TM_PBP2"/>
    <property type="match status" value="1"/>
</dbReference>
<dbReference type="Pfam" id="PF00528">
    <property type="entry name" value="BPD_transp_1"/>
    <property type="match status" value="1"/>
</dbReference>
<protein>
    <submittedName>
        <fullName evidence="11">Polar amino acid ABC transporter permease</fullName>
    </submittedName>
</protein>
<dbReference type="Gene3D" id="1.10.3720.10">
    <property type="entry name" value="MetI-like"/>
    <property type="match status" value="1"/>
</dbReference>
<feature type="domain" description="ABC transmembrane type-1" evidence="10">
    <location>
        <begin position="23"/>
        <end position="224"/>
    </location>
</feature>
<evidence type="ECO:0000256" key="9">
    <source>
        <dbReference type="RuleBase" id="RU363032"/>
    </source>
</evidence>
<evidence type="ECO:0000256" key="1">
    <source>
        <dbReference type="ARBA" id="ARBA00004429"/>
    </source>
</evidence>
<evidence type="ECO:0000256" key="8">
    <source>
        <dbReference type="ARBA" id="ARBA00023136"/>
    </source>
</evidence>
<dbReference type="InterPro" id="IPR000515">
    <property type="entry name" value="MetI-like"/>
</dbReference>
<dbReference type="GO" id="GO:0043190">
    <property type="term" value="C:ATP-binding cassette (ABC) transporter complex"/>
    <property type="evidence" value="ECO:0007669"/>
    <property type="project" value="InterPro"/>
</dbReference>
<reference evidence="11 12" key="1">
    <citation type="submission" date="2017-12" db="EMBL/GenBank/DDBJ databases">
        <title>Anaerobic carbon monoxide metabolism by Pleomorphomonas carboxyditropha sp. nov., a new mesophilic hydrogenogenic carboxidotroph.</title>
        <authorList>
            <person name="Esquivel-Elizondo S."/>
            <person name="Krajmalnik-Brown R."/>
        </authorList>
    </citation>
    <scope>NUCLEOTIDE SEQUENCE [LARGE SCALE GENOMIC DNA]</scope>
    <source>
        <strain evidence="11 12">R5-392</strain>
    </source>
</reference>
<dbReference type="PROSITE" id="PS50928">
    <property type="entry name" value="ABC_TM1"/>
    <property type="match status" value="1"/>
</dbReference>
<proteinExistence type="inferred from homology"/>
<dbReference type="GO" id="GO:0022857">
    <property type="term" value="F:transmembrane transporter activity"/>
    <property type="evidence" value="ECO:0007669"/>
    <property type="project" value="InterPro"/>
</dbReference>
<evidence type="ECO:0000313" key="11">
    <source>
        <dbReference type="EMBL" id="PKR90520.1"/>
    </source>
</evidence>